<evidence type="ECO:0000313" key="6">
    <source>
        <dbReference type="EMBL" id="KAF9155009.1"/>
    </source>
</evidence>
<dbReference type="OrthoDB" id="196103at2759"/>
<gene>
    <name evidence="6" type="ORF">BG015_011339</name>
</gene>
<reference evidence="6" key="1">
    <citation type="journal article" date="2020" name="Fungal Divers.">
        <title>Resolving the Mortierellaceae phylogeny through synthesis of multi-gene phylogenetics and phylogenomics.</title>
        <authorList>
            <person name="Vandepol N."/>
            <person name="Liber J."/>
            <person name="Desiro A."/>
            <person name="Na H."/>
            <person name="Kennedy M."/>
            <person name="Barry K."/>
            <person name="Grigoriev I.V."/>
            <person name="Miller A.N."/>
            <person name="O'Donnell K."/>
            <person name="Stajich J.E."/>
            <person name="Bonito G."/>
        </authorList>
    </citation>
    <scope>NUCLEOTIDE SEQUENCE</scope>
    <source>
        <strain evidence="6">NRRL 6426</strain>
    </source>
</reference>
<evidence type="ECO:0000256" key="1">
    <source>
        <dbReference type="ARBA" id="ARBA00004141"/>
    </source>
</evidence>
<feature type="transmembrane region" description="Helical" evidence="5">
    <location>
        <begin position="21"/>
        <end position="41"/>
    </location>
</feature>
<keyword evidence="4 5" id="KW-0472">Membrane</keyword>
<dbReference type="Proteomes" id="UP000748756">
    <property type="component" value="Unassembled WGS sequence"/>
</dbReference>
<proteinExistence type="predicted"/>
<evidence type="ECO:0000256" key="2">
    <source>
        <dbReference type="ARBA" id="ARBA00022692"/>
    </source>
</evidence>
<dbReference type="Pfam" id="PF05978">
    <property type="entry name" value="UNC-93"/>
    <property type="match status" value="1"/>
</dbReference>
<keyword evidence="2 5" id="KW-0812">Transmembrane</keyword>
<accession>A0A9P5S7B2</accession>
<evidence type="ECO:0000256" key="4">
    <source>
        <dbReference type="ARBA" id="ARBA00023136"/>
    </source>
</evidence>
<dbReference type="EMBL" id="JAAAUQ010000087">
    <property type="protein sequence ID" value="KAF9155009.1"/>
    <property type="molecule type" value="Genomic_DNA"/>
</dbReference>
<dbReference type="SUPFAM" id="SSF103473">
    <property type="entry name" value="MFS general substrate transporter"/>
    <property type="match status" value="1"/>
</dbReference>
<feature type="transmembrane region" description="Helical" evidence="5">
    <location>
        <begin position="162"/>
        <end position="180"/>
    </location>
</feature>
<dbReference type="InterPro" id="IPR036259">
    <property type="entry name" value="MFS_trans_sf"/>
</dbReference>
<organism evidence="6 7">
    <name type="scientific">Linnemannia schmuckeri</name>
    <dbReference type="NCBI Taxonomy" id="64567"/>
    <lineage>
        <taxon>Eukaryota</taxon>
        <taxon>Fungi</taxon>
        <taxon>Fungi incertae sedis</taxon>
        <taxon>Mucoromycota</taxon>
        <taxon>Mortierellomycotina</taxon>
        <taxon>Mortierellomycetes</taxon>
        <taxon>Mortierellales</taxon>
        <taxon>Mortierellaceae</taxon>
        <taxon>Linnemannia</taxon>
    </lineage>
</organism>
<sequence>MSIAGTLLWPRSSPSALSASAVLWTIFLGCATYVLYAGSLLCYNQTKDDAFTIAAGGLLDVGADLLWTAQGAIMMVYPREHDKGKFIGYFWAIFDAGAVLGCVIAFAINNKVVVAQSLGDSTYIVFISLMAIDTFIALSLCPLPRSPTRTEAVAVMKLFLDWRMVVLILMFLSSNWFYSYQLSTANGAYFSTRTQSPNNIFYCQSQDPFPLGLITITVCFVATWVGGIFFQKRYAISSPKGSHDYTEGASYVGPLFLYMFYGLNDAA</sequence>
<evidence type="ECO:0000256" key="3">
    <source>
        <dbReference type="ARBA" id="ARBA00022989"/>
    </source>
</evidence>
<protein>
    <submittedName>
        <fullName evidence="6">Uncharacterized protein</fullName>
    </submittedName>
</protein>
<feature type="transmembrane region" description="Helical" evidence="5">
    <location>
        <begin position="209"/>
        <end position="230"/>
    </location>
</feature>
<keyword evidence="3 5" id="KW-1133">Transmembrane helix</keyword>
<name>A0A9P5S7B2_9FUNG</name>
<evidence type="ECO:0000313" key="7">
    <source>
        <dbReference type="Proteomes" id="UP000748756"/>
    </source>
</evidence>
<dbReference type="PANTHER" id="PTHR23294">
    <property type="entry name" value="ET TRANSLATION PRODUCT-RELATED"/>
    <property type="match status" value="1"/>
</dbReference>
<feature type="transmembrane region" description="Helical" evidence="5">
    <location>
        <begin position="121"/>
        <end position="141"/>
    </location>
</feature>
<evidence type="ECO:0000256" key="5">
    <source>
        <dbReference type="SAM" id="Phobius"/>
    </source>
</evidence>
<dbReference type="InterPro" id="IPR051617">
    <property type="entry name" value="UNC-93-like_regulator"/>
</dbReference>
<dbReference type="PANTHER" id="PTHR23294:SF59">
    <property type="entry name" value="UNC93-LIKE PROTEIN C922.05C"/>
    <property type="match status" value="1"/>
</dbReference>
<keyword evidence="7" id="KW-1185">Reference proteome</keyword>
<feature type="transmembrane region" description="Helical" evidence="5">
    <location>
        <begin position="89"/>
        <end position="109"/>
    </location>
</feature>
<comment type="subcellular location">
    <subcellularLocation>
        <location evidence="1">Membrane</location>
        <topology evidence="1">Multi-pass membrane protein</topology>
    </subcellularLocation>
</comment>
<comment type="caution">
    <text evidence="6">The sequence shown here is derived from an EMBL/GenBank/DDBJ whole genome shotgun (WGS) entry which is preliminary data.</text>
</comment>
<dbReference type="InterPro" id="IPR010291">
    <property type="entry name" value="Ion_channel_UNC-93"/>
</dbReference>
<dbReference type="AlphaFoldDB" id="A0A9P5S7B2"/>
<dbReference type="GO" id="GO:0016020">
    <property type="term" value="C:membrane"/>
    <property type="evidence" value="ECO:0007669"/>
    <property type="project" value="UniProtKB-SubCell"/>
</dbReference>